<evidence type="ECO:0000313" key="3">
    <source>
        <dbReference type="Proteomes" id="UP000681720"/>
    </source>
</evidence>
<feature type="compositionally biased region" description="Acidic residues" evidence="1">
    <location>
        <begin position="31"/>
        <end position="40"/>
    </location>
</feature>
<accession>A0A8S2VCK8</accession>
<dbReference type="AlphaFoldDB" id="A0A8S2VCK8"/>
<comment type="caution">
    <text evidence="2">The sequence shown here is derived from an EMBL/GenBank/DDBJ whole genome shotgun (WGS) entry which is preliminary data.</text>
</comment>
<name>A0A8S2VCK8_9BILA</name>
<sequence length="52" mass="6108">TSENKTTLNLTNEKAYNKSRQLANMHRVSSDDDDDDDDDDKINDLNYDFSYF</sequence>
<evidence type="ECO:0000256" key="1">
    <source>
        <dbReference type="SAM" id="MobiDB-lite"/>
    </source>
</evidence>
<dbReference type="Proteomes" id="UP000681720">
    <property type="component" value="Unassembled WGS sequence"/>
</dbReference>
<reference evidence="2" key="1">
    <citation type="submission" date="2021-02" db="EMBL/GenBank/DDBJ databases">
        <authorList>
            <person name="Nowell W R."/>
        </authorList>
    </citation>
    <scope>NUCLEOTIDE SEQUENCE</scope>
</reference>
<dbReference type="EMBL" id="CAJOBJ010053559">
    <property type="protein sequence ID" value="CAF4385410.1"/>
    <property type="molecule type" value="Genomic_DNA"/>
</dbReference>
<gene>
    <name evidence="2" type="ORF">GIL414_LOCUS29488</name>
</gene>
<feature type="region of interest" description="Disordered" evidence="1">
    <location>
        <begin position="1"/>
        <end position="40"/>
    </location>
</feature>
<feature type="non-terminal residue" evidence="2">
    <location>
        <position position="1"/>
    </location>
</feature>
<evidence type="ECO:0000313" key="2">
    <source>
        <dbReference type="EMBL" id="CAF4385410.1"/>
    </source>
</evidence>
<proteinExistence type="predicted"/>
<protein>
    <submittedName>
        <fullName evidence="2">Uncharacterized protein</fullName>
    </submittedName>
</protein>
<feature type="compositionally biased region" description="Polar residues" evidence="1">
    <location>
        <begin position="1"/>
        <end position="22"/>
    </location>
</feature>
<organism evidence="2 3">
    <name type="scientific">Rotaria magnacalcarata</name>
    <dbReference type="NCBI Taxonomy" id="392030"/>
    <lineage>
        <taxon>Eukaryota</taxon>
        <taxon>Metazoa</taxon>
        <taxon>Spiralia</taxon>
        <taxon>Gnathifera</taxon>
        <taxon>Rotifera</taxon>
        <taxon>Eurotatoria</taxon>
        <taxon>Bdelloidea</taxon>
        <taxon>Philodinida</taxon>
        <taxon>Philodinidae</taxon>
        <taxon>Rotaria</taxon>
    </lineage>
</organism>